<name>A0A7D2LKN1_9CAUD</name>
<dbReference type="RefSeq" id="YP_010677246.1">
    <property type="nucleotide sequence ID" value="NC_071019.1"/>
</dbReference>
<accession>A0A7D2LKN1</accession>
<proteinExistence type="predicted"/>
<dbReference type="KEGG" id="vg:77953620"/>
<reference evidence="1 2" key="1">
    <citation type="submission" date="2020-01" db="EMBL/GenBank/DDBJ databases">
        <authorList>
            <person name="Zhang W."/>
            <person name="Zhang R."/>
            <person name="Hu Y."/>
            <person name="Liu Y."/>
            <person name="Lin W."/>
            <person name="Wang L."/>
            <person name="Li J."/>
            <person name="An X."/>
            <person name="Song L."/>
            <person name="Fan H."/>
            <person name="Shi T."/>
            <person name="Liu H."/>
            <person name="Tong Y."/>
        </authorList>
    </citation>
    <scope>NUCLEOTIDE SEQUENCE [LARGE SCALE GENOMIC DNA]</scope>
</reference>
<organism evidence="1 2">
    <name type="scientific">Stenotrophomonas phage vB_SmaS_BUCT548</name>
    <dbReference type="NCBI Taxonomy" id="2712941"/>
    <lineage>
        <taxon>Viruses</taxon>
        <taxon>Duplodnaviria</taxon>
        <taxon>Heunggongvirae</taxon>
        <taxon>Uroviricota</taxon>
        <taxon>Caudoviricetes</taxon>
        <taxon>Beaumontvirinae</taxon>
        <taxon>Bixiavirus</taxon>
        <taxon>Bixiavirus BUCT548</taxon>
    </lineage>
</organism>
<keyword evidence="2" id="KW-1185">Reference proteome</keyword>
<dbReference type="GeneID" id="77953620"/>
<sequence length="140" mass="16401">MALLNHYTKAQTYFDIFKTNGYLAPADHSDFLYNCTEALKHIKGPYIRKDMLDMMEEVVHALGIPGAMYGHAPGYRGNELFRLEPRQGDDFRDQDGRWCHASDMIGVVINWRDEEDLAWEREQEYAEAYRESRKPEYANC</sequence>
<evidence type="ECO:0000313" key="2">
    <source>
        <dbReference type="Proteomes" id="UP000509570"/>
    </source>
</evidence>
<protein>
    <submittedName>
        <fullName evidence="1">Uncharacterized protein</fullName>
    </submittedName>
</protein>
<dbReference type="EMBL" id="MN937349">
    <property type="protein sequence ID" value="QIQ60781.1"/>
    <property type="molecule type" value="Genomic_DNA"/>
</dbReference>
<dbReference type="Proteomes" id="UP000509570">
    <property type="component" value="Segment"/>
</dbReference>
<evidence type="ECO:0000313" key="1">
    <source>
        <dbReference type="EMBL" id="QIQ60781.1"/>
    </source>
</evidence>